<gene>
    <name evidence="2" type="ORF">GCM10011410_32480</name>
</gene>
<dbReference type="Gene3D" id="3.40.430.10">
    <property type="entry name" value="Dihydrofolate Reductase, subunit A"/>
    <property type="match status" value="1"/>
</dbReference>
<proteinExistence type="predicted"/>
<dbReference type="GO" id="GO:0008703">
    <property type="term" value="F:5-amino-6-(5-phosphoribosylamino)uracil reductase activity"/>
    <property type="evidence" value="ECO:0007669"/>
    <property type="project" value="InterPro"/>
</dbReference>
<dbReference type="GO" id="GO:0009231">
    <property type="term" value="P:riboflavin biosynthetic process"/>
    <property type="evidence" value="ECO:0007669"/>
    <property type="project" value="InterPro"/>
</dbReference>
<dbReference type="Proteomes" id="UP000641514">
    <property type="component" value="Unassembled WGS sequence"/>
</dbReference>
<evidence type="ECO:0000259" key="1">
    <source>
        <dbReference type="Pfam" id="PF01872"/>
    </source>
</evidence>
<reference evidence="2" key="2">
    <citation type="submission" date="2020-09" db="EMBL/GenBank/DDBJ databases">
        <authorList>
            <person name="Sun Q."/>
            <person name="Zhou Y."/>
        </authorList>
    </citation>
    <scope>NUCLEOTIDE SEQUENCE</scope>
    <source>
        <strain evidence="2">CGMCC 1.15478</strain>
    </source>
</reference>
<dbReference type="InterPro" id="IPR002734">
    <property type="entry name" value="RibDG_C"/>
</dbReference>
<comment type="caution">
    <text evidence="2">The sequence shown here is derived from an EMBL/GenBank/DDBJ whole genome shotgun (WGS) entry which is preliminary data.</text>
</comment>
<feature type="domain" description="Bacterial bifunctional deaminase-reductase C-terminal" evidence="1">
    <location>
        <begin position="7"/>
        <end position="158"/>
    </location>
</feature>
<dbReference type="InterPro" id="IPR024072">
    <property type="entry name" value="DHFR-like_dom_sf"/>
</dbReference>
<sequence length="177" mass="19419">MRMKTQFFTASSLDGFIATDEDSLDWLITREHFPDGVLNYRDFIADVGAIVMGSTTYEWVLNSGEPWDYTMPCWVLTSRESLPLPAGDANVTFSNAGIRQVHADMVDAAQGRNIWVVGGGDVAGQFADAGVLDELIVSFAPVTLGSGKPLLPRHVELRLEECGQNGEFLCARYSVVR</sequence>
<name>A0A916XIY6_9ACTN</name>
<dbReference type="InterPro" id="IPR050765">
    <property type="entry name" value="Riboflavin_Biosynth_HTPR"/>
</dbReference>
<accession>A0A916XIY6</accession>
<organism evidence="2 3">
    <name type="scientific">Hoyosella rhizosphaerae</name>
    <dbReference type="NCBI Taxonomy" id="1755582"/>
    <lineage>
        <taxon>Bacteria</taxon>
        <taxon>Bacillati</taxon>
        <taxon>Actinomycetota</taxon>
        <taxon>Actinomycetes</taxon>
        <taxon>Mycobacteriales</taxon>
        <taxon>Hoyosellaceae</taxon>
        <taxon>Hoyosella</taxon>
    </lineage>
</organism>
<dbReference type="Pfam" id="PF01872">
    <property type="entry name" value="RibD_C"/>
    <property type="match status" value="1"/>
</dbReference>
<evidence type="ECO:0000313" key="2">
    <source>
        <dbReference type="EMBL" id="GGC76683.1"/>
    </source>
</evidence>
<dbReference type="EMBL" id="BMJH01000004">
    <property type="protein sequence ID" value="GGC76683.1"/>
    <property type="molecule type" value="Genomic_DNA"/>
</dbReference>
<evidence type="ECO:0000313" key="3">
    <source>
        <dbReference type="Proteomes" id="UP000641514"/>
    </source>
</evidence>
<protein>
    <submittedName>
        <fullName evidence="2">Dihydrofolate reductase</fullName>
    </submittedName>
</protein>
<keyword evidence="3" id="KW-1185">Reference proteome</keyword>
<reference evidence="2" key="1">
    <citation type="journal article" date="2014" name="Int. J. Syst. Evol. Microbiol.">
        <title>Complete genome sequence of Corynebacterium casei LMG S-19264T (=DSM 44701T), isolated from a smear-ripened cheese.</title>
        <authorList>
            <consortium name="US DOE Joint Genome Institute (JGI-PGF)"/>
            <person name="Walter F."/>
            <person name="Albersmeier A."/>
            <person name="Kalinowski J."/>
            <person name="Ruckert C."/>
        </authorList>
    </citation>
    <scope>NUCLEOTIDE SEQUENCE</scope>
    <source>
        <strain evidence="2">CGMCC 1.15478</strain>
    </source>
</reference>
<dbReference type="AlphaFoldDB" id="A0A916XIY6"/>
<dbReference type="SUPFAM" id="SSF53597">
    <property type="entry name" value="Dihydrofolate reductase-like"/>
    <property type="match status" value="1"/>
</dbReference>
<dbReference type="PANTHER" id="PTHR38011:SF11">
    <property type="entry name" value="2,5-DIAMINO-6-RIBOSYLAMINO-4(3H)-PYRIMIDINONE 5'-PHOSPHATE REDUCTASE"/>
    <property type="match status" value="1"/>
</dbReference>
<dbReference type="PANTHER" id="PTHR38011">
    <property type="entry name" value="DIHYDROFOLATE REDUCTASE FAMILY PROTEIN (AFU_ORTHOLOGUE AFUA_8G06820)"/>
    <property type="match status" value="1"/>
</dbReference>